<feature type="compositionally biased region" description="Low complexity" evidence="7">
    <location>
        <begin position="394"/>
        <end position="407"/>
    </location>
</feature>
<keyword evidence="2" id="KW-0808">Transferase</keyword>
<dbReference type="GeneID" id="113789783"/>
<dbReference type="Proteomes" id="UP000515146">
    <property type="component" value="Unplaced"/>
</dbReference>
<keyword evidence="4" id="KW-0479">Metal-binding</keyword>
<dbReference type="GO" id="GO:0008168">
    <property type="term" value="F:methyltransferase activity"/>
    <property type="evidence" value="ECO:0007669"/>
    <property type="project" value="UniProtKB-KW"/>
</dbReference>
<evidence type="ECO:0000256" key="4">
    <source>
        <dbReference type="ARBA" id="ARBA00022723"/>
    </source>
</evidence>
<reference evidence="10" key="1">
    <citation type="submission" date="2025-08" db="UniProtKB">
        <authorList>
            <consortium name="RefSeq"/>
        </authorList>
    </citation>
    <scope>IDENTIFICATION</scope>
    <source>
        <strain evidence="10">Airmid</strain>
    </source>
</reference>
<dbReference type="PANTHER" id="PTHR46165">
    <property type="entry name" value="SET AND MYND DOMAIN-CONTAINING PROTEIN 4"/>
    <property type="match status" value="1"/>
</dbReference>
<dbReference type="PROSITE" id="PS01360">
    <property type="entry name" value="ZF_MYND_1"/>
    <property type="match status" value="1"/>
</dbReference>
<dbReference type="GO" id="GO:0005737">
    <property type="term" value="C:cytoplasm"/>
    <property type="evidence" value="ECO:0007669"/>
    <property type="project" value="TreeGrafter"/>
</dbReference>
<organism evidence="9 10">
    <name type="scientific">Dermatophagoides pteronyssinus</name>
    <name type="common">European house dust mite</name>
    <dbReference type="NCBI Taxonomy" id="6956"/>
    <lineage>
        <taxon>Eukaryota</taxon>
        <taxon>Metazoa</taxon>
        <taxon>Ecdysozoa</taxon>
        <taxon>Arthropoda</taxon>
        <taxon>Chelicerata</taxon>
        <taxon>Arachnida</taxon>
        <taxon>Acari</taxon>
        <taxon>Acariformes</taxon>
        <taxon>Sarcoptiformes</taxon>
        <taxon>Astigmata</taxon>
        <taxon>Psoroptidia</taxon>
        <taxon>Analgoidea</taxon>
        <taxon>Pyroglyphidae</taxon>
        <taxon>Dermatophagoidinae</taxon>
        <taxon>Dermatophagoides</taxon>
    </lineage>
</organism>
<dbReference type="SUPFAM" id="SSF82199">
    <property type="entry name" value="SET domain"/>
    <property type="match status" value="1"/>
</dbReference>
<dbReference type="Gene3D" id="6.10.140.2220">
    <property type="match status" value="1"/>
</dbReference>
<evidence type="ECO:0000256" key="7">
    <source>
        <dbReference type="SAM" id="MobiDB-lite"/>
    </source>
</evidence>
<feature type="region of interest" description="Disordered" evidence="7">
    <location>
        <begin position="394"/>
        <end position="414"/>
    </location>
</feature>
<dbReference type="GO" id="GO:0008270">
    <property type="term" value="F:zinc ion binding"/>
    <property type="evidence" value="ECO:0007669"/>
    <property type="project" value="UniProtKB-KW"/>
</dbReference>
<dbReference type="GO" id="GO:0032259">
    <property type="term" value="P:methylation"/>
    <property type="evidence" value="ECO:0007669"/>
    <property type="project" value="UniProtKB-KW"/>
</dbReference>
<evidence type="ECO:0000256" key="5">
    <source>
        <dbReference type="ARBA" id="ARBA00022771"/>
    </source>
</evidence>
<protein>
    <submittedName>
        <fullName evidence="10">Uncharacterized protein LOC113789783</fullName>
    </submittedName>
</protein>
<proteinExistence type="predicted"/>
<evidence type="ECO:0000313" key="10">
    <source>
        <dbReference type="RefSeq" id="XP_027195167.1"/>
    </source>
</evidence>
<evidence type="ECO:0000256" key="1">
    <source>
        <dbReference type="ARBA" id="ARBA00022603"/>
    </source>
</evidence>
<name>A0A6P6XNZ5_DERPT</name>
<dbReference type="InterPro" id="IPR046341">
    <property type="entry name" value="SET_dom_sf"/>
</dbReference>
<evidence type="ECO:0000256" key="3">
    <source>
        <dbReference type="ARBA" id="ARBA00022691"/>
    </source>
</evidence>
<evidence type="ECO:0000256" key="2">
    <source>
        <dbReference type="ARBA" id="ARBA00022679"/>
    </source>
</evidence>
<dbReference type="AlphaFoldDB" id="A0A6P6XNZ5"/>
<dbReference type="RefSeq" id="XP_027195167.1">
    <property type="nucleotide sequence ID" value="XM_027339366.1"/>
</dbReference>
<dbReference type="GO" id="GO:0005634">
    <property type="term" value="C:nucleus"/>
    <property type="evidence" value="ECO:0007669"/>
    <property type="project" value="TreeGrafter"/>
</dbReference>
<dbReference type="InterPro" id="IPR052097">
    <property type="entry name" value="SET-MYND_domain_protein"/>
</dbReference>
<keyword evidence="3" id="KW-0949">S-adenosyl-L-methionine</keyword>
<dbReference type="InterPro" id="IPR002893">
    <property type="entry name" value="Znf_MYND"/>
</dbReference>
<dbReference type="OrthoDB" id="5945798at2759"/>
<dbReference type="GO" id="GO:0042826">
    <property type="term" value="F:histone deacetylase binding"/>
    <property type="evidence" value="ECO:0007669"/>
    <property type="project" value="TreeGrafter"/>
</dbReference>
<keyword evidence="6" id="KW-0862">Zinc</keyword>
<evidence type="ECO:0000259" key="8">
    <source>
        <dbReference type="PROSITE" id="PS01360"/>
    </source>
</evidence>
<sequence length="784" mass="91855">MAAPIPSYIRRYQKRKDRIDYYLFSDPNGFRQLMQQLSCGYTGFMFPLERTDSKKYYRYRQFELATFEQREELIDKIYLTMRQSKLSMLRAKRMWQQILRQIKRERLTTTLSPSSYDLRIETKEQLFQVQLQTFLQQNQSIHTIDDLLIQLITNRSMFNALNSINDELKRWINLITEQNGKLQQDGERLFRLVSNENDLHIKFKLLTKLIRIGDDEQVVQAYWQRMLVCMQAGKYLTAAHDLDILLSQVCQQQSEQDLQIQTPSPPPGMVNCGNDVRLSQQLFYYAIKCYYRLLTNPTYKSLGSIKRENHLQRYQHLIRQLQLLAYFDYTPRIQRQQQQQSVSSQIVEFMRESIPESMLFRTYGSVLRRLKKEGLPVELDDILIQLKHQQQQQQQIGQPGIDGQQIQSNDNEEGSLMDSAKAHQEFAYSDIFATAQFDNDNSLYLCSTRPIQKGEIIFYEKIVAFSVKKSYWKKFCTFCKRSVSHHFIPCSVCSESVFCNVLCERMSSATNHQKTCQLSASIIYEHFNNDHTIALIYDLFASLPIRLIVDASRVDNIRAYDHGLRYPIRLPFMMTVFTQMMLDLPYSSIGQIDLQKPDIDDGRKLLFDSIRLSMIIAHKFRLTKLDLEAIRTINDEGIDNKSIENPIQMEDLIKLIRIVFAALYRIRHSPIGHHDLIKQSLMTTVDNNYQRNIVCQDNVGRALGAFSVRLQASCPSESNVERQFDNDGRIIYKASTRILPGDKLRISNQLPDYTGRQRLRCLQRLNLKPCNECQLCLTIIQSNI</sequence>
<dbReference type="KEGG" id="dpte:113789783"/>
<gene>
    <name evidence="10" type="primary">LOC113789783</name>
</gene>
<dbReference type="Gene3D" id="2.170.270.10">
    <property type="entry name" value="SET domain"/>
    <property type="match status" value="1"/>
</dbReference>
<keyword evidence="5" id="KW-0863">Zinc-finger</keyword>
<keyword evidence="1" id="KW-0489">Methyltransferase</keyword>
<feature type="domain" description="MYND-type" evidence="8">
    <location>
        <begin position="476"/>
        <end position="516"/>
    </location>
</feature>
<keyword evidence="9" id="KW-1185">Reference proteome</keyword>
<evidence type="ECO:0000313" key="9">
    <source>
        <dbReference type="Proteomes" id="UP000515146"/>
    </source>
</evidence>
<dbReference type="PANTHER" id="PTHR46165:SF2">
    <property type="entry name" value="SET AND MYND DOMAIN-CONTAINING PROTEIN 4"/>
    <property type="match status" value="1"/>
</dbReference>
<accession>A0A6P6XNZ5</accession>
<evidence type="ECO:0000256" key="6">
    <source>
        <dbReference type="ARBA" id="ARBA00022833"/>
    </source>
</evidence>
<dbReference type="InParanoid" id="A0A6P6XNZ5"/>